<dbReference type="EMBL" id="DXFW01000004">
    <property type="protein sequence ID" value="HIX04743.1"/>
    <property type="molecule type" value="Genomic_DNA"/>
</dbReference>
<protein>
    <submittedName>
        <fullName evidence="1">Radical SAM mobile pair protein A</fullName>
    </submittedName>
</protein>
<reference evidence="1" key="2">
    <citation type="submission" date="2021-04" db="EMBL/GenBank/DDBJ databases">
        <authorList>
            <person name="Gilroy R."/>
        </authorList>
    </citation>
    <scope>NUCLEOTIDE SEQUENCE</scope>
    <source>
        <strain evidence="1">2239</strain>
    </source>
</reference>
<dbReference type="InterPro" id="IPR031010">
    <property type="entry name" value="rSAM_mob_pairA"/>
</dbReference>
<comment type="caution">
    <text evidence="1">The sequence shown here is derived from an EMBL/GenBank/DDBJ whole genome shotgun (WGS) entry which is preliminary data.</text>
</comment>
<dbReference type="InterPro" id="IPR011101">
    <property type="entry name" value="DUF5131"/>
</dbReference>
<accession>A0A9D1V2G7</accession>
<proteinExistence type="predicted"/>
<reference evidence="1" key="1">
    <citation type="journal article" date="2021" name="PeerJ">
        <title>Extensive microbial diversity within the chicken gut microbiome revealed by metagenomics and culture.</title>
        <authorList>
            <person name="Gilroy R."/>
            <person name="Ravi A."/>
            <person name="Getino M."/>
            <person name="Pursley I."/>
            <person name="Horton D.L."/>
            <person name="Alikhan N.F."/>
            <person name="Baker D."/>
            <person name="Gharbi K."/>
            <person name="Hall N."/>
            <person name="Watson M."/>
            <person name="Adriaenssens E.M."/>
            <person name="Foster-Nyarko E."/>
            <person name="Jarju S."/>
            <person name="Secka A."/>
            <person name="Antonio M."/>
            <person name="Oren A."/>
            <person name="Chaudhuri R.R."/>
            <person name="La Ragione R."/>
            <person name="Hildebrand F."/>
            <person name="Pallen M.J."/>
        </authorList>
    </citation>
    <scope>NUCLEOTIDE SEQUENCE</scope>
    <source>
        <strain evidence="1">2239</strain>
    </source>
</reference>
<dbReference type="NCBIfam" id="TIGR04471">
    <property type="entry name" value="rSAM_mob_pairA"/>
    <property type="match status" value="1"/>
</dbReference>
<organism evidence="1 2">
    <name type="scientific">Candidatus Allofournierella pullicola</name>
    <dbReference type="NCBI Taxonomy" id="2838596"/>
    <lineage>
        <taxon>Bacteria</taxon>
        <taxon>Bacillati</taxon>
        <taxon>Bacillota</taxon>
        <taxon>Clostridia</taxon>
        <taxon>Eubacteriales</taxon>
        <taxon>Oscillospiraceae</taxon>
        <taxon>Allofournierella</taxon>
    </lineage>
</organism>
<evidence type="ECO:0000313" key="2">
    <source>
        <dbReference type="Proteomes" id="UP000824193"/>
    </source>
</evidence>
<dbReference type="PROSITE" id="PS51257">
    <property type="entry name" value="PROKAR_LIPOPROTEIN"/>
    <property type="match status" value="1"/>
</dbReference>
<name>A0A9D1V2G7_9FIRM</name>
<dbReference type="Proteomes" id="UP000824193">
    <property type="component" value="Unassembled WGS sequence"/>
</dbReference>
<dbReference type="Pfam" id="PF07505">
    <property type="entry name" value="DUF5131"/>
    <property type="match status" value="1"/>
</dbReference>
<sequence>MSVCIKDNIQNMNLVIGCTVGCSYCYARNNVKRYYIIDDFSKPEFFPKKLRLMEKKRPQNFLLTGMSDLAGWQPEWRDKVFAKIQENPQHQFLFLSKRPDLLNFETDLENAWFGVTVTRKSELWRIDTLKANIRAKHYHVTFEPLFDDPGKVDLAGIDWIVVGTMTGAQSKKIRTAPEWAYSLVEQAHVLGIPAFMKEDLVPIISEENMIQEFPKQFVEVLEKQRKWNKKNSKK</sequence>
<dbReference type="AlphaFoldDB" id="A0A9D1V2G7"/>
<gene>
    <name evidence="1" type="ORF">H9865_01335</name>
</gene>
<evidence type="ECO:0000313" key="1">
    <source>
        <dbReference type="EMBL" id="HIX04743.1"/>
    </source>
</evidence>